<dbReference type="PANTHER" id="PTHR10351">
    <property type="entry name" value="TRANSCRIPTION FACTOR BTF3 FAMILY MEMBER"/>
    <property type="match status" value="1"/>
</dbReference>
<comment type="similarity">
    <text evidence="1 2">Belongs to the NAC-beta family.</text>
</comment>
<protein>
    <recommendedName>
        <fullName evidence="2">Transcription factor BTF3</fullName>
    </recommendedName>
</protein>
<sequence length="152" mass="16723">MNPEKLRKMQEAVRVGGKGTARRKKKVIHHNSASDDKKITTTLKKLNVTNIPGIEEVNLIHDDGTVLHFNNPKVQAAVPCNTFAVTGTGEEKQITEMLPSILNQLGPESLTHLKKLAGSVQSQFQPVQEEDEEVPELDGEFEDASKDEGKAN</sequence>
<feature type="region of interest" description="Disordered" evidence="3">
    <location>
        <begin position="120"/>
        <end position="152"/>
    </location>
</feature>
<dbReference type="InterPro" id="IPR038187">
    <property type="entry name" value="NAC_A/B_dom_sf"/>
</dbReference>
<feature type="compositionally biased region" description="Acidic residues" evidence="3">
    <location>
        <begin position="128"/>
        <end position="142"/>
    </location>
</feature>
<dbReference type="Proteomes" id="UP001175271">
    <property type="component" value="Unassembled WGS sequence"/>
</dbReference>
<evidence type="ECO:0000313" key="6">
    <source>
        <dbReference type="Proteomes" id="UP001175271"/>
    </source>
</evidence>
<name>A0AA39LZ19_9BILA</name>
<feature type="compositionally biased region" description="Basic and acidic residues" evidence="3">
    <location>
        <begin position="143"/>
        <end position="152"/>
    </location>
</feature>
<dbReference type="SMART" id="SM01407">
    <property type="entry name" value="NAC"/>
    <property type="match status" value="1"/>
</dbReference>
<dbReference type="InterPro" id="IPR039370">
    <property type="entry name" value="BTF3"/>
</dbReference>
<dbReference type="Pfam" id="PF01849">
    <property type="entry name" value="NAC"/>
    <property type="match status" value="1"/>
</dbReference>
<organism evidence="5 6">
    <name type="scientific">Steinernema hermaphroditum</name>
    <dbReference type="NCBI Taxonomy" id="289476"/>
    <lineage>
        <taxon>Eukaryota</taxon>
        <taxon>Metazoa</taxon>
        <taxon>Ecdysozoa</taxon>
        <taxon>Nematoda</taxon>
        <taxon>Chromadorea</taxon>
        <taxon>Rhabditida</taxon>
        <taxon>Tylenchina</taxon>
        <taxon>Panagrolaimomorpha</taxon>
        <taxon>Strongyloidoidea</taxon>
        <taxon>Steinernematidae</taxon>
        <taxon>Steinernema</taxon>
    </lineage>
</organism>
<dbReference type="Gene3D" id="2.20.70.30">
    <property type="entry name" value="Nascent polypeptide-associated complex domain"/>
    <property type="match status" value="1"/>
</dbReference>
<comment type="caution">
    <text evidence="5">The sequence shown here is derived from an EMBL/GenBank/DDBJ whole genome shotgun (WGS) entry which is preliminary data.</text>
</comment>
<dbReference type="CDD" id="cd22055">
    <property type="entry name" value="NAC_BTF3"/>
    <property type="match status" value="1"/>
</dbReference>
<evidence type="ECO:0000256" key="1">
    <source>
        <dbReference type="ARBA" id="ARBA00005296"/>
    </source>
</evidence>
<dbReference type="AlphaFoldDB" id="A0AA39LZ19"/>
<dbReference type="EMBL" id="JAUCMV010000002">
    <property type="protein sequence ID" value="KAK0414530.1"/>
    <property type="molecule type" value="Genomic_DNA"/>
</dbReference>
<evidence type="ECO:0000313" key="5">
    <source>
        <dbReference type="EMBL" id="KAK0414530.1"/>
    </source>
</evidence>
<dbReference type="PROSITE" id="PS51151">
    <property type="entry name" value="NAC_AB"/>
    <property type="match status" value="1"/>
</dbReference>
<evidence type="ECO:0000259" key="4">
    <source>
        <dbReference type="PROSITE" id="PS51151"/>
    </source>
</evidence>
<evidence type="ECO:0000256" key="2">
    <source>
        <dbReference type="RuleBase" id="RU361272"/>
    </source>
</evidence>
<dbReference type="FunFam" id="2.20.70.30:FF:000001">
    <property type="entry name" value="Transcription factor BTF3 homolog"/>
    <property type="match status" value="1"/>
</dbReference>
<feature type="domain" description="NAC-A/B" evidence="4">
    <location>
        <begin position="33"/>
        <end position="98"/>
    </location>
</feature>
<evidence type="ECO:0000256" key="3">
    <source>
        <dbReference type="SAM" id="MobiDB-lite"/>
    </source>
</evidence>
<proteinExistence type="inferred from homology"/>
<reference evidence="5" key="1">
    <citation type="submission" date="2023-06" db="EMBL/GenBank/DDBJ databases">
        <title>Genomic analysis of the entomopathogenic nematode Steinernema hermaphroditum.</title>
        <authorList>
            <person name="Schwarz E.M."/>
            <person name="Heppert J.K."/>
            <person name="Baniya A."/>
            <person name="Schwartz H.T."/>
            <person name="Tan C.-H."/>
            <person name="Antoshechkin I."/>
            <person name="Sternberg P.W."/>
            <person name="Goodrich-Blair H."/>
            <person name="Dillman A.R."/>
        </authorList>
    </citation>
    <scope>NUCLEOTIDE SEQUENCE</scope>
    <source>
        <strain evidence="5">PS9179</strain>
        <tissue evidence="5">Whole animal</tissue>
    </source>
</reference>
<keyword evidence="6" id="KW-1185">Reference proteome</keyword>
<dbReference type="InterPro" id="IPR002715">
    <property type="entry name" value="Nas_poly-pep-assoc_cplx_dom"/>
</dbReference>
<accession>A0AA39LZ19</accession>
<gene>
    <name evidence="5" type="ORF">QR680_011480</name>
</gene>